<keyword evidence="3 7" id="KW-0812">Transmembrane</keyword>
<dbReference type="Proteomes" id="UP001499938">
    <property type="component" value="Unassembled WGS sequence"/>
</dbReference>
<dbReference type="RefSeq" id="WP_344080261.1">
    <property type="nucleotide sequence ID" value="NZ_BAAAPO010000006.1"/>
</dbReference>
<evidence type="ECO:0000313" key="10">
    <source>
        <dbReference type="Proteomes" id="UP001499938"/>
    </source>
</evidence>
<keyword evidence="4 7" id="KW-1133">Transmembrane helix</keyword>
<evidence type="ECO:0000259" key="8">
    <source>
        <dbReference type="Pfam" id="PF13396"/>
    </source>
</evidence>
<evidence type="ECO:0000256" key="6">
    <source>
        <dbReference type="SAM" id="MobiDB-lite"/>
    </source>
</evidence>
<feature type="region of interest" description="Disordered" evidence="6">
    <location>
        <begin position="64"/>
        <end position="89"/>
    </location>
</feature>
<proteinExistence type="predicted"/>
<feature type="transmembrane region" description="Helical" evidence="7">
    <location>
        <begin position="35"/>
        <end position="55"/>
    </location>
</feature>
<keyword evidence="2" id="KW-1003">Cell membrane</keyword>
<name>A0ABP4XFK9_9MICO</name>
<comment type="caution">
    <text evidence="9">The sequence shown here is derived from an EMBL/GenBank/DDBJ whole genome shotgun (WGS) entry which is preliminary data.</text>
</comment>
<evidence type="ECO:0000256" key="4">
    <source>
        <dbReference type="ARBA" id="ARBA00022989"/>
    </source>
</evidence>
<sequence>MLRFLPGLIALVLAIYTLVDCVQTPEEQVRGLPKVVWVFVILLFPYAGPAGWWFAGRPRALALPGRETGRPRPPRPKGPDDDPDFLRNL</sequence>
<protein>
    <submittedName>
        <fullName evidence="9">PLD nuclease N-terminal domain-containing protein</fullName>
    </submittedName>
</protein>
<gene>
    <name evidence="9" type="ORF">GCM10009811_03070</name>
</gene>
<keyword evidence="10" id="KW-1185">Reference proteome</keyword>
<comment type="subcellular location">
    <subcellularLocation>
        <location evidence="1">Cell membrane</location>
        <topology evidence="1">Multi-pass membrane protein</topology>
    </subcellularLocation>
</comment>
<evidence type="ECO:0000313" key="9">
    <source>
        <dbReference type="EMBL" id="GAA1781088.1"/>
    </source>
</evidence>
<reference evidence="10" key="1">
    <citation type="journal article" date="2019" name="Int. J. Syst. Evol. Microbiol.">
        <title>The Global Catalogue of Microorganisms (GCM) 10K type strain sequencing project: providing services to taxonomists for standard genome sequencing and annotation.</title>
        <authorList>
            <consortium name="The Broad Institute Genomics Platform"/>
            <consortium name="The Broad Institute Genome Sequencing Center for Infectious Disease"/>
            <person name="Wu L."/>
            <person name="Ma J."/>
        </authorList>
    </citation>
    <scope>NUCLEOTIDE SEQUENCE [LARGE SCALE GENOMIC DNA]</scope>
    <source>
        <strain evidence="10">JCM 15592</strain>
    </source>
</reference>
<evidence type="ECO:0000256" key="5">
    <source>
        <dbReference type="ARBA" id="ARBA00023136"/>
    </source>
</evidence>
<dbReference type="EMBL" id="BAAAPO010000006">
    <property type="protein sequence ID" value="GAA1781088.1"/>
    <property type="molecule type" value="Genomic_DNA"/>
</dbReference>
<dbReference type="InterPro" id="IPR027379">
    <property type="entry name" value="CLS_N"/>
</dbReference>
<organism evidence="9 10">
    <name type="scientific">Nostocoides veronense</name>
    <dbReference type="NCBI Taxonomy" id="330836"/>
    <lineage>
        <taxon>Bacteria</taxon>
        <taxon>Bacillati</taxon>
        <taxon>Actinomycetota</taxon>
        <taxon>Actinomycetes</taxon>
        <taxon>Micrococcales</taxon>
        <taxon>Intrasporangiaceae</taxon>
        <taxon>Nostocoides</taxon>
    </lineage>
</organism>
<evidence type="ECO:0000256" key="7">
    <source>
        <dbReference type="SAM" id="Phobius"/>
    </source>
</evidence>
<evidence type="ECO:0000256" key="1">
    <source>
        <dbReference type="ARBA" id="ARBA00004651"/>
    </source>
</evidence>
<accession>A0ABP4XFK9</accession>
<keyword evidence="5 7" id="KW-0472">Membrane</keyword>
<feature type="domain" description="Cardiolipin synthase N-terminal" evidence="8">
    <location>
        <begin position="12"/>
        <end position="57"/>
    </location>
</feature>
<evidence type="ECO:0000256" key="3">
    <source>
        <dbReference type="ARBA" id="ARBA00022692"/>
    </source>
</evidence>
<evidence type="ECO:0000256" key="2">
    <source>
        <dbReference type="ARBA" id="ARBA00022475"/>
    </source>
</evidence>
<dbReference type="Pfam" id="PF13396">
    <property type="entry name" value="PLDc_N"/>
    <property type="match status" value="1"/>
</dbReference>